<reference evidence="2 3" key="1">
    <citation type="submission" date="2019-10" db="EMBL/GenBank/DDBJ databases">
        <title>Whole-genome sequence of the extremophile Heliorestis acidaminivorans DSM 24790.</title>
        <authorList>
            <person name="Kyndt J.A."/>
            <person name="Meyer T.E."/>
        </authorList>
    </citation>
    <scope>NUCLEOTIDE SEQUENCE [LARGE SCALE GENOMIC DNA]</scope>
    <source>
        <strain evidence="2 3">DSM 24790</strain>
    </source>
</reference>
<comment type="caution">
    <text evidence="2">The sequence shown here is derived from an EMBL/GenBank/DDBJ whole genome shotgun (WGS) entry which is preliminary data.</text>
</comment>
<gene>
    <name evidence="2" type="ORF">F9B85_03355</name>
</gene>
<evidence type="ECO:0000313" key="3">
    <source>
        <dbReference type="Proteomes" id="UP000468766"/>
    </source>
</evidence>
<dbReference type="Pfam" id="PF01590">
    <property type="entry name" value="GAF"/>
    <property type="match status" value="1"/>
</dbReference>
<dbReference type="Gene3D" id="1.10.3210.10">
    <property type="entry name" value="Hypothetical protein af1432"/>
    <property type="match status" value="2"/>
</dbReference>
<name>A0A6I0F286_9FIRM</name>
<dbReference type="InterPro" id="IPR003018">
    <property type="entry name" value="GAF"/>
</dbReference>
<dbReference type="InterPro" id="IPR029016">
    <property type="entry name" value="GAF-like_dom_sf"/>
</dbReference>
<keyword evidence="3" id="KW-1185">Reference proteome</keyword>
<dbReference type="SUPFAM" id="SSF55781">
    <property type="entry name" value="GAF domain-like"/>
    <property type="match status" value="1"/>
</dbReference>
<evidence type="ECO:0000313" key="2">
    <source>
        <dbReference type="EMBL" id="KAB2953670.1"/>
    </source>
</evidence>
<dbReference type="Gene3D" id="3.30.450.40">
    <property type="match status" value="1"/>
</dbReference>
<sequence>MKTLKSYSPETLEQVKDLLHIGIALSSEKNHDHLLELIVTEARRITAADAGTLYLCRDECLQFKIIQNETMQVFQGGNGEEVTLPPVPLKKENVSAYVALTRQIVNIPDVYNAEGFDFSGPKRYDQMTGYRTGSMLVLPLENHDNEVIGVLQLINAKDSAGQVIPFASHYEKVVASLASQAAISLTKEQLIADVEKLFQAFVEVMATAIDALSPYNAHHTRRVAELSEFLAHAINEEQEGPYSNHYFDEEHIKQIAMSAWFHDIGKVAIPLSVMDKPTRLGDQLEQVLMRLDYIKTCEERSYLRAKLAELSEGNSWANQATNISSNTSNNPSSNSSYVEGLDPDSWWAQRSQEIESARELILKANNPATFVDSALQAELQALAQHSYSNEDGSASPWLTEAELTALMVSRGTLTEEERNIMQSHVEVTNRLLEKVPFTKKLANVPRWASLHHEHLDGKGYPHGLAGEEIPVEARILAIVDVYDALTADDRPYKKAMPKERALAILTSMTNEGKLDKELLDIFKKHI</sequence>
<dbReference type="InterPro" id="IPR037522">
    <property type="entry name" value="HD_GYP_dom"/>
</dbReference>
<dbReference type="PANTHER" id="PTHR43155">
    <property type="entry name" value="CYCLIC DI-GMP PHOSPHODIESTERASE PA4108-RELATED"/>
    <property type="match status" value="1"/>
</dbReference>
<dbReference type="RefSeq" id="WP_151618559.1">
    <property type="nucleotide sequence ID" value="NZ_WBXO01000002.1"/>
</dbReference>
<proteinExistence type="predicted"/>
<evidence type="ECO:0000259" key="1">
    <source>
        <dbReference type="PROSITE" id="PS51832"/>
    </source>
</evidence>
<dbReference type="Proteomes" id="UP000468766">
    <property type="component" value="Unassembled WGS sequence"/>
</dbReference>
<dbReference type="SUPFAM" id="SSF109604">
    <property type="entry name" value="HD-domain/PDEase-like"/>
    <property type="match status" value="2"/>
</dbReference>
<feature type="domain" description="HD-GYP" evidence="1">
    <location>
        <begin position="194"/>
        <end position="290"/>
    </location>
</feature>
<dbReference type="SMART" id="SM00065">
    <property type="entry name" value="GAF"/>
    <property type="match status" value="1"/>
</dbReference>
<dbReference type="PANTHER" id="PTHR43155:SF2">
    <property type="entry name" value="CYCLIC DI-GMP PHOSPHODIESTERASE PA4108"/>
    <property type="match status" value="1"/>
</dbReference>
<dbReference type="InterPro" id="IPR003607">
    <property type="entry name" value="HD/PDEase_dom"/>
</dbReference>
<dbReference type="Pfam" id="PF13487">
    <property type="entry name" value="HD_5"/>
    <property type="match status" value="1"/>
</dbReference>
<dbReference type="EMBL" id="WBXO01000002">
    <property type="protein sequence ID" value="KAB2953670.1"/>
    <property type="molecule type" value="Genomic_DNA"/>
</dbReference>
<feature type="domain" description="HD-GYP" evidence="1">
    <location>
        <begin position="334"/>
        <end position="526"/>
    </location>
</feature>
<dbReference type="OrthoDB" id="9759601at2"/>
<accession>A0A6I0F286</accession>
<dbReference type="PROSITE" id="PS51832">
    <property type="entry name" value="HD_GYP"/>
    <property type="match status" value="2"/>
</dbReference>
<protein>
    <submittedName>
        <fullName evidence="2">GAF domain-containing protein</fullName>
    </submittedName>
</protein>
<dbReference type="SMART" id="SM00471">
    <property type="entry name" value="HDc"/>
    <property type="match status" value="1"/>
</dbReference>
<dbReference type="CDD" id="cd00077">
    <property type="entry name" value="HDc"/>
    <property type="match status" value="1"/>
</dbReference>
<organism evidence="2 3">
    <name type="scientific">Heliorestis acidaminivorans</name>
    <dbReference type="NCBI Taxonomy" id="553427"/>
    <lineage>
        <taxon>Bacteria</taxon>
        <taxon>Bacillati</taxon>
        <taxon>Bacillota</taxon>
        <taxon>Clostridia</taxon>
        <taxon>Eubacteriales</taxon>
        <taxon>Heliobacteriaceae</taxon>
        <taxon>Heliorestis</taxon>
    </lineage>
</organism>
<dbReference type="AlphaFoldDB" id="A0A6I0F286"/>